<dbReference type="OrthoDB" id="9797172at2"/>
<dbReference type="Gene3D" id="1.10.260.40">
    <property type="entry name" value="lambda repressor-like DNA-binding domains"/>
    <property type="match status" value="1"/>
</dbReference>
<dbReference type="Pfam" id="PF01381">
    <property type="entry name" value="HTH_3"/>
    <property type="match status" value="1"/>
</dbReference>
<dbReference type="RefSeq" id="WP_099556507.1">
    <property type="nucleotide sequence ID" value="NZ_LT960614.1"/>
</dbReference>
<dbReference type="Proteomes" id="UP000223606">
    <property type="component" value="Chromosome 1"/>
</dbReference>
<accession>A0A2C9D8L0</accession>
<dbReference type="CDD" id="cd00093">
    <property type="entry name" value="HTH_XRE"/>
    <property type="match status" value="1"/>
</dbReference>
<organism evidence="3 4">
    <name type="scientific">Hartmannibacter diazotrophicus</name>
    <dbReference type="NCBI Taxonomy" id="1482074"/>
    <lineage>
        <taxon>Bacteria</taxon>
        <taxon>Pseudomonadati</taxon>
        <taxon>Pseudomonadota</taxon>
        <taxon>Alphaproteobacteria</taxon>
        <taxon>Hyphomicrobiales</taxon>
        <taxon>Pleomorphomonadaceae</taxon>
        <taxon>Hartmannibacter</taxon>
    </lineage>
</organism>
<dbReference type="KEGG" id="hdi:HDIA_2540"/>
<gene>
    <name evidence="3" type="ORF">HDIA_2540</name>
</gene>
<dbReference type="InterPro" id="IPR001387">
    <property type="entry name" value="Cro/C1-type_HTH"/>
</dbReference>
<dbReference type="SMART" id="SM00530">
    <property type="entry name" value="HTH_XRE"/>
    <property type="match status" value="1"/>
</dbReference>
<keyword evidence="1" id="KW-0238">DNA-binding</keyword>
<reference evidence="4" key="1">
    <citation type="submission" date="2017-09" db="EMBL/GenBank/DDBJ databases">
        <title>Genome sequence of Nannocystis excedens DSM 71.</title>
        <authorList>
            <person name="Blom J."/>
        </authorList>
    </citation>
    <scope>NUCLEOTIDE SEQUENCE [LARGE SCALE GENOMIC DNA]</scope>
    <source>
        <strain evidence="4">type strain: E19</strain>
    </source>
</reference>
<dbReference type="AlphaFoldDB" id="A0A2C9D8L0"/>
<feature type="domain" description="HTH cro/C1-type" evidence="2">
    <location>
        <begin position="16"/>
        <end position="70"/>
    </location>
</feature>
<sequence length="145" mass="16160">MGEIIHPIDRIVGRNVRMMRALRGMSQTALGQQVGVTFQQIQKYEKGTNRVSASMLFEIAKVLDADVKSFFVEALPSSDDQHFAVPVAETFGTKLDLQIMQKLFEVRDARVKRQILELLDAIIDGQRDPAGEDRGSSASHPDYVG</sequence>
<dbReference type="GO" id="GO:0003677">
    <property type="term" value="F:DNA binding"/>
    <property type="evidence" value="ECO:0007669"/>
    <property type="project" value="UniProtKB-KW"/>
</dbReference>
<keyword evidence="4" id="KW-1185">Reference proteome</keyword>
<proteinExistence type="predicted"/>
<evidence type="ECO:0000259" key="2">
    <source>
        <dbReference type="PROSITE" id="PS50943"/>
    </source>
</evidence>
<name>A0A2C9D8L0_9HYPH</name>
<dbReference type="SUPFAM" id="SSF47413">
    <property type="entry name" value="lambda repressor-like DNA-binding domains"/>
    <property type="match status" value="1"/>
</dbReference>
<evidence type="ECO:0000313" key="3">
    <source>
        <dbReference type="EMBL" id="SON56081.1"/>
    </source>
</evidence>
<dbReference type="PANTHER" id="PTHR46558:SF3">
    <property type="entry name" value="TRANSCRIPTIONAL REGULATOR"/>
    <property type="match status" value="1"/>
</dbReference>
<evidence type="ECO:0000313" key="4">
    <source>
        <dbReference type="Proteomes" id="UP000223606"/>
    </source>
</evidence>
<dbReference type="PANTHER" id="PTHR46558">
    <property type="entry name" value="TRACRIPTIONAL REGULATORY PROTEIN-RELATED-RELATED"/>
    <property type="match status" value="1"/>
</dbReference>
<dbReference type="InterPro" id="IPR010982">
    <property type="entry name" value="Lambda_DNA-bd_dom_sf"/>
</dbReference>
<dbReference type="EMBL" id="LT960614">
    <property type="protein sequence ID" value="SON56081.1"/>
    <property type="molecule type" value="Genomic_DNA"/>
</dbReference>
<dbReference type="PROSITE" id="PS50943">
    <property type="entry name" value="HTH_CROC1"/>
    <property type="match status" value="1"/>
</dbReference>
<protein>
    <submittedName>
        <fullName evidence="3">Anaerobic benzoate catabolism transcriptional regulator</fullName>
    </submittedName>
</protein>
<evidence type="ECO:0000256" key="1">
    <source>
        <dbReference type="ARBA" id="ARBA00023125"/>
    </source>
</evidence>